<keyword evidence="1" id="KW-1133">Transmembrane helix</keyword>
<protein>
    <submittedName>
        <fullName evidence="2">Uncharacterized protein</fullName>
    </submittedName>
</protein>
<organism evidence="2 3">
    <name type="scientific">Alkalibacterium subtropicum</name>
    <dbReference type="NCBI Taxonomy" id="753702"/>
    <lineage>
        <taxon>Bacteria</taxon>
        <taxon>Bacillati</taxon>
        <taxon>Bacillota</taxon>
        <taxon>Bacilli</taxon>
        <taxon>Lactobacillales</taxon>
        <taxon>Carnobacteriaceae</taxon>
        <taxon>Alkalibacterium</taxon>
    </lineage>
</organism>
<proteinExistence type="predicted"/>
<evidence type="ECO:0000313" key="2">
    <source>
        <dbReference type="EMBL" id="SFC44447.1"/>
    </source>
</evidence>
<evidence type="ECO:0000313" key="3">
    <source>
        <dbReference type="Proteomes" id="UP000199612"/>
    </source>
</evidence>
<dbReference type="STRING" id="753702.SAMN04488102_10715"/>
<keyword evidence="3" id="KW-1185">Reference proteome</keyword>
<dbReference type="AlphaFoldDB" id="A0A1I1J788"/>
<name>A0A1I1J788_9LACT</name>
<feature type="transmembrane region" description="Helical" evidence="1">
    <location>
        <begin position="7"/>
        <end position="37"/>
    </location>
</feature>
<accession>A0A1I1J788</accession>
<reference evidence="3" key="1">
    <citation type="submission" date="2016-10" db="EMBL/GenBank/DDBJ databases">
        <authorList>
            <person name="Varghese N."/>
            <person name="Submissions S."/>
        </authorList>
    </citation>
    <scope>NUCLEOTIDE SEQUENCE [LARGE SCALE GENOMIC DNA]</scope>
    <source>
        <strain evidence="3">DSM 23664</strain>
    </source>
</reference>
<keyword evidence="1" id="KW-0812">Transmembrane</keyword>
<keyword evidence="1" id="KW-0472">Membrane</keyword>
<gene>
    <name evidence="2" type="ORF">SAMN04488102_10715</name>
</gene>
<dbReference type="Proteomes" id="UP000199612">
    <property type="component" value="Unassembled WGS sequence"/>
</dbReference>
<evidence type="ECO:0000256" key="1">
    <source>
        <dbReference type="SAM" id="Phobius"/>
    </source>
</evidence>
<dbReference type="EMBL" id="FOLT01000007">
    <property type="protein sequence ID" value="SFC44447.1"/>
    <property type="molecule type" value="Genomic_DNA"/>
</dbReference>
<feature type="transmembrane region" description="Helical" evidence="1">
    <location>
        <begin position="43"/>
        <end position="66"/>
    </location>
</feature>
<sequence>MIRILELIFYIIPISLLVLSVLLMFLYIMFFTLVIVAAYSVEVLYSLTIWVVKLIHLILDTLEFLLDFLNDQLNNLLVKLNDENT</sequence>